<name>A0A3M6UGE2_POCDA</name>
<evidence type="ECO:0000259" key="1">
    <source>
        <dbReference type="Pfam" id="PF12054"/>
    </source>
</evidence>
<sequence length="77" mass="8622">MYTVNNVGKLASDIFMEVSKKISPQALKGAEIKRRHLMATIGQLQSEYQKLHIRVQASVASTLIFLNKLPSELNPII</sequence>
<dbReference type="InterPro" id="IPR022707">
    <property type="entry name" value="Mot1_central_dom"/>
</dbReference>
<protein>
    <recommendedName>
        <fullName evidence="1">Mot1 central domain-containing protein</fullName>
    </recommendedName>
</protein>
<dbReference type="Proteomes" id="UP000275408">
    <property type="component" value="Unassembled WGS sequence"/>
</dbReference>
<dbReference type="AlphaFoldDB" id="A0A3M6UGE2"/>
<evidence type="ECO:0000313" key="3">
    <source>
        <dbReference type="Proteomes" id="UP000275408"/>
    </source>
</evidence>
<dbReference type="OrthoDB" id="10252227at2759"/>
<keyword evidence="3" id="KW-1185">Reference proteome</keyword>
<dbReference type="EMBL" id="RCHS01001596">
    <property type="protein sequence ID" value="RMX52715.1"/>
    <property type="molecule type" value="Genomic_DNA"/>
</dbReference>
<reference evidence="2 3" key="1">
    <citation type="journal article" date="2018" name="Sci. Rep.">
        <title>Comparative analysis of the Pocillopora damicornis genome highlights role of immune system in coral evolution.</title>
        <authorList>
            <person name="Cunning R."/>
            <person name="Bay R.A."/>
            <person name="Gillette P."/>
            <person name="Baker A.C."/>
            <person name="Traylor-Knowles N."/>
        </authorList>
    </citation>
    <scope>NUCLEOTIDE SEQUENCE [LARGE SCALE GENOMIC DNA]</scope>
    <source>
        <strain evidence="2">RSMAS</strain>
        <tissue evidence="2">Whole animal</tissue>
    </source>
</reference>
<comment type="caution">
    <text evidence="2">The sequence shown here is derived from an EMBL/GenBank/DDBJ whole genome shotgun (WGS) entry which is preliminary data.</text>
</comment>
<gene>
    <name evidence="2" type="ORF">pdam_00004202</name>
</gene>
<feature type="domain" description="Mot1 central" evidence="1">
    <location>
        <begin position="2"/>
        <end position="77"/>
    </location>
</feature>
<organism evidence="2 3">
    <name type="scientific">Pocillopora damicornis</name>
    <name type="common">Cauliflower coral</name>
    <name type="synonym">Millepora damicornis</name>
    <dbReference type="NCBI Taxonomy" id="46731"/>
    <lineage>
        <taxon>Eukaryota</taxon>
        <taxon>Metazoa</taxon>
        <taxon>Cnidaria</taxon>
        <taxon>Anthozoa</taxon>
        <taxon>Hexacorallia</taxon>
        <taxon>Scleractinia</taxon>
        <taxon>Astrocoeniina</taxon>
        <taxon>Pocilloporidae</taxon>
        <taxon>Pocillopora</taxon>
    </lineage>
</organism>
<feature type="non-terminal residue" evidence="2">
    <location>
        <position position="77"/>
    </location>
</feature>
<dbReference type="STRING" id="46731.A0A3M6UGE2"/>
<evidence type="ECO:0000313" key="2">
    <source>
        <dbReference type="EMBL" id="RMX52715.1"/>
    </source>
</evidence>
<proteinExistence type="predicted"/>
<dbReference type="Pfam" id="PF12054">
    <property type="entry name" value="DUF3535"/>
    <property type="match status" value="1"/>
</dbReference>
<accession>A0A3M6UGE2</accession>